<evidence type="ECO:0000313" key="3">
    <source>
        <dbReference type="Proteomes" id="UP001189429"/>
    </source>
</evidence>
<feature type="chain" id="PRO_5045120377" evidence="1">
    <location>
        <begin position="28"/>
        <end position="102"/>
    </location>
</feature>
<evidence type="ECO:0000313" key="2">
    <source>
        <dbReference type="EMBL" id="CAK0849093.1"/>
    </source>
</evidence>
<evidence type="ECO:0000256" key="1">
    <source>
        <dbReference type="SAM" id="SignalP"/>
    </source>
</evidence>
<protein>
    <submittedName>
        <fullName evidence="2">Uncharacterized protein</fullName>
    </submittedName>
</protein>
<organism evidence="2 3">
    <name type="scientific">Prorocentrum cordatum</name>
    <dbReference type="NCBI Taxonomy" id="2364126"/>
    <lineage>
        <taxon>Eukaryota</taxon>
        <taxon>Sar</taxon>
        <taxon>Alveolata</taxon>
        <taxon>Dinophyceae</taxon>
        <taxon>Prorocentrales</taxon>
        <taxon>Prorocentraceae</taxon>
        <taxon>Prorocentrum</taxon>
    </lineage>
</organism>
<accession>A0ABN9TSE6</accession>
<sequence length="102" mass="10882">MSKSARVPLGVCMCVCVLPFFSRLAVSIIPGHFSSGPRLAWALSYIADDTRLLGLREDAKLELMEDAVSFEDWIGDVPPGAVVDHPLVPLVPAAAPVQRGAP</sequence>
<keyword evidence="3" id="KW-1185">Reference proteome</keyword>
<proteinExistence type="predicted"/>
<name>A0ABN9TSE6_9DINO</name>
<comment type="caution">
    <text evidence="2">The sequence shown here is derived from an EMBL/GenBank/DDBJ whole genome shotgun (WGS) entry which is preliminary data.</text>
</comment>
<feature type="signal peptide" evidence="1">
    <location>
        <begin position="1"/>
        <end position="27"/>
    </location>
</feature>
<reference evidence="2" key="1">
    <citation type="submission" date="2023-10" db="EMBL/GenBank/DDBJ databases">
        <authorList>
            <person name="Chen Y."/>
            <person name="Shah S."/>
            <person name="Dougan E. K."/>
            <person name="Thang M."/>
            <person name="Chan C."/>
        </authorList>
    </citation>
    <scope>NUCLEOTIDE SEQUENCE [LARGE SCALE GENOMIC DNA]</scope>
</reference>
<dbReference type="Proteomes" id="UP001189429">
    <property type="component" value="Unassembled WGS sequence"/>
</dbReference>
<dbReference type="EMBL" id="CAUYUJ010015032">
    <property type="protein sequence ID" value="CAK0849093.1"/>
    <property type="molecule type" value="Genomic_DNA"/>
</dbReference>
<keyword evidence="1" id="KW-0732">Signal</keyword>
<gene>
    <name evidence="2" type="ORF">PCOR1329_LOCUS41863</name>
</gene>